<dbReference type="InterPro" id="IPR052548">
    <property type="entry name" value="Type_VII_TA_antitoxin"/>
</dbReference>
<feature type="domain" description="Polymerase nucleotidyl transferase" evidence="1">
    <location>
        <begin position="17"/>
        <end position="93"/>
    </location>
</feature>
<evidence type="ECO:0000313" key="3">
    <source>
        <dbReference type="Proteomes" id="UP000276437"/>
    </source>
</evidence>
<dbReference type="Pfam" id="PF01909">
    <property type="entry name" value="NTP_transf_2"/>
    <property type="match status" value="1"/>
</dbReference>
<dbReference type="PANTHER" id="PTHR33933:SF1">
    <property type="entry name" value="PROTEIN ADENYLYLTRANSFERASE MNTA-RELATED"/>
    <property type="match status" value="1"/>
</dbReference>
<dbReference type="EMBL" id="AP018449">
    <property type="protein sequence ID" value="BBB91790.1"/>
    <property type="molecule type" value="Genomic_DNA"/>
</dbReference>
<dbReference type="InterPro" id="IPR043519">
    <property type="entry name" value="NT_sf"/>
</dbReference>
<dbReference type="Proteomes" id="UP000276437">
    <property type="component" value="Chromosome"/>
</dbReference>
<dbReference type="GO" id="GO:0016779">
    <property type="term" value="F:nucleotidyltransferase activity"/>
    <property type="evidence" value="ECO:0007669"/>
    <property type="project" value="InterPro"/>
</dbReference>
<dbReference type="SUPFAM" id="SSF81301">
    <property type="entry name" value="Nucleotidyltransferase"/>
    <property type="match status" value="1"/>
</dbReference>
<dbReference type="KEGG" id="mana:MAMMFC1_02475"/>
<organism evidence="2 3">
    <name type="scientific">Methylomusa anaerophila</name>
    <dbReference type="NCBI Taxonomy" id="1930071"/>
    <lineage>
        <taxon>Bacteria</taxon>
        <taxon>Bacillati</taxon>
        <taxon>Bacillota</taxon>
        <taxon>Negativicutes</taxon>
        <taxon>Selenomonadales</taxon>
        <taxon>Sporomusaceae</taxon>
        <taxon>Methylomusa</taxon>
    </lineage>
</organism>
<evidence type="ECO:0000313" key="2">
    <source>
        <dbReference type="EMBL" id="BBB91790.1"/>
    </source>
</evidence>
<name>A0A348AL42_9FIRM</name>
<dbReference type="PANTHER" id="PTHR33933">
    <property type="entry name" value="NUCLEOTIDYLTRANSFERASE"/>
    <property type="match status" value="1"/>
</dbReference>
<dbReference type="AlphaFoldDB" id="A0A348AL42"/>
<gene>
    <name evidence="2" type="ORF">MAMMFC1_02475</name>
</gene>
<protein>
    <submittedName>
        <fullName evidence="2">Nucleotidyltransferase domain protein</fullName>
    </submittedName>
</protein>
<proteinExistence type="predicted"/>
<dbReference type="InterPro" id="IPR002934">
    <property type="entry name" value="Polymerase_NTP_transf_dom"/>
</dbReference>
<dbReference type="OrthoDB" id="9813766at2"/>
<accession>A0A348AL42</accession>
<dbReference type="Gene3D" id="3.30.460.10">
    <property type="entry name" value="Beta Polymerase, domain 2"/>
    <property type="match status" value="1"/>
</dbReference>
<evidence type="ECO:0000259" key="1">
    <source>
        <dbReference type="Pfam" id="PF01909"/>
    </source>
</evidence>
<keyword evidence="3" id="KW-1185">Reference proteome</keyword>
<sequence>MAMDLLKAKDNEHVALAELKKRVQEKTAVAKVVVFGSVARGEATEDSDLDVLILTEEQISYSEETSIFDIAFFVNLEYDTNISVVVVPKEKWESPVWSLLPLHQAIAREGIAV</sequence>
<keyword evidence="2" id="KW-0808">Transferase</keyword>
<dbReference type="CDD" id="cd05403">
    <property type="entry name" value="NT_KNTase_like"/>
    <property type="match status" value="1"/>
</dbReference>
<reference evidence="2 3" key="1">
    <citation type="journal article" date="2018" name="Int. J. Syst. Evol. Microbiol.">
        <title>Methylomusa anaerophila gen. nov., sp. nov., an anaerobic methanol-utilizing bacterium isolated from a microbial fuel cell.</title>
        <authorList>
            <person name="Amano N."/>
            <person name="Yamamuro A."/>
            <person name="Miyahara M."/>
            <person name="Kouzuma A."/>
            <person name="Abe T."/>
            <person name="Watanabe K."/>
        </authorList>
    </citation>
    <scope>NUCLEOTIDE SEQUENCE [LARGE SCALE GENOMIC DNA]</scope>
    <source>
        <strain evidence="2 3">MMFC1</strain>
    </source>
</reference>